<feature type="transmembrane region" description="Helical" evidence="12">
    <location>
        <begin position="599"/>
        <end position="619"/>
    </location>
</feature>
<dbReference type="PROSITE" id="PS51019">
    <property type="entry name" value="REELIN"/>
    <property type="match status" value="1"/>
</dbReference>
<dbReference type="CDD" id="cd09628">
    <property type="entry name" value="DOMON_SDR_2_like"/>
    <property type="match status" value="1"/>
</dbReference>
<dbReference type="PROSITE" id="PS50836">
    <property type="entry name" value="DOMON"/>
    <property type="match status" value="1"/>
</dbReference>
<evidence type="ECO:0000256" key="12">
    <source>
        <dbReference type="SAM" id="Phobius"/>
    </source>
</evidence>
<dbReference type="EMBL" id="OV696698">
    <property type="protein sequence ID" value="CAH1242950.1"/>
    <property type="molecule type" value="Genomic_DNA"/>
</dbReference>
<dbReference type="Pfam" id="PF02014">
    <property type="entry name" value="Reeler"/>
    <property type="match status" value="1"/>
</dbReference>
<evidence type="ECO:0000256" key="3">
    <source>
        <dbReference type="ARBA" id="ARBA00009195"/>
    </source>
</evidence>
<dbReference type="InterPro" id="IPR051237">
    <property type="entry name" value="Ferric-chelate_Red/DefProt"/>
</dbReference>
<evidence type="ECO:0000259" key="16">
    <source>
        <dbReference type="PROSITE" id="PS51019"/>
    </source>
</evidence>
<evidence type="ECO:0000256" key="8">
    <source>
        <dbReference type="ARBA" id="ARBA00023004"/>
    </source>
</evidence>
<dbReference type="AlphaFoldDB" id="A0A8J9YWI1"/>
<dbReference type="SMART" id="SM00665">
    <property type="entry name" value="B561"/>
    <property type="match status" value="1"/>
</dbReference>
<dbReference type="FunFam" id="2.60.40.4060:FF:000003">
    <property type="entry name" value="Ferric chelate reductase 1"/>
    <property type="match status" value="1"/>
</dbReference>
<feature type="domain" description="Cytochrome b561" evidence="15">
    <location>
        <begin position="347"/>
        <end position="552"/>
    </location>
</feature>
<evidence type="ECO:0000256" key="13">
    <source>
        <dbReference type="SAM" id="SignalP"/>
    </source>
</evidence>
<dbReference type="GO" id="GO:0016020">
    <property type="term" value="C:membrane"/>
    <property type="evidence" value="ECO:0007669"/>
    <property type="project" value="UniProtKB-SubCell"/>
</dbReference>
<dbReference type="CDD" id="cd08544">
    <property type="entry name" value="Reeler"/>
    <property type="match status" value="1"/>
</dbReference>
<keyword evidence="6" id="KW-0249">Electron transport</keyword>
<feature type="region of interest" description="Disordered" evidence="11">
    <location>
        <begin position="173"/>
        <end position="192"/>
    </location>
</feature>
<feature type="compositionally biased region" description="Polar residues" evidence="11">
    <location>
        <begin position="183"/>
        <end position="192"/>
    </location>
</feature>
<dbReference type="Gene3D" id="1.20.120.1770">
    <property type="match status" value="1"/>
</dbReference>
<dbReference type="InterPro" id="IPR002861">
    <property type="entry name" value="Reeler_dom"/>
</dbReference>
<evidence type="ECO:0000256" key="7">
    <source>
        <dbReference type="ARBA" id="ARBA00022989"/>
    </source>
</evidence>
<evidence type="ECO:0000313" key="17">
    <source>
        <dbReference type="EMBL" id="CAH1242950.1"/>
    </source>
</evidence>
<evidence type="ECO:0000256" key="4">
    <source>
        <dbReference type="ARBA" id="ARBA00022448"/>
    </source>
</evidence>
<keyword evidence="9 12" id="KW-0472">Membrane</keyword>
<name>A0A8J9YWI1_BRALA</name>
<comment type="similarity">
    <text evidence="3">Belongs to the FRRS1 family.</text>
</comment>
<keyword evidence="13" id="KW-0732">Signal</keyword>
<dbReference type="Gene3D" id="2.60.40.4060">
    <property type="entry name" value="Reeler domain"/>
    <property type="match status" value="1"/>
</dbReference>
<protein>
    <submittedName>
        <fullName evidence="17">FRRS1 protein</fullName>
    </submittedName>
</protein>
<feature type="transmembrane region" description="Helical" evidence="12">
    <location>
        <begin position="491"/>
        <end position="514"/>
    </location>
</feature>
<evidence type="ECO:0000256" key="9">
    <source>
        <dbReference type="ARBA" id="ARBA00023136"/>
    </source>
</evidence>
<evidence type="ECO:0000259" key="15">
    <source>
        <dbReference type="PROSITE" id="PS50939"/>
    </source>
</evidence>
<feature type="region of interest" description="Disordered" evidence="11">
    <location>
        <begin position="571"/>
        <end position="591"/>
    </location>
</feature>
<evidence type="ECO:0000256" key="1">
    <source>
        <dbReference type="ARBA" id="ARBA00001970"/>
    </source>
</evidence>
<accession>A0A8J9YWI1</accession>
<feature type="transmembrane region" description="Helical" evidence="12">
    <location>
        <begin position="426"/>
        <end position="446"/>
    </location>
</feature>
<feature type="signal peptide" evidence="13">
    <location>
        <begin position="1"/>
        <end position="19"/>
    </location>
</feature>
<evidence type="ECO:0000313" key="18">
    <source>
        <dbReference type="Proteomes" id="UP000838412"/>
    </source>
</evidence>
<feature type="transmembrane region" description="Helical" evidence="12">
    <location>
        <begin position="458"/>
        <end position="479"/>
    </location>
</feature>
<evidence type="ECO:0000256" key="10">
    <source>
        <dbReference type="ARBA" id="ARBA00023180"/>
    </source>
</evidence>
<dbReference type="InterPro" id="IPR006593">
    <property type="entry name" value="Cyt_b561/ferric_Rdtase_TM"/>
</dbReference>
<keyword evidence="4" id="KW-0813">Transport</keyword>
<evidence type="ECO:0000256" key="6">
    <source>
        <dbReference type="ARBA" id="ARBA00022982"/>
    </source>
</evidence>
<keyword evidence="10" id="KW-0325">Glycoprotein</keyword>
<feature type="transmembrane region" description="Helical" evidence="12">
    <location>
        <begin position="382"/>
        <end position="405"/>
    </location>
</feature>
<organism evidence="17 18">
    <name type="scientific">Branchiostoma lanceolatum</name>
    <name type="common">Common lancelet</name>
    <name type="synonym">Amphioxus lanceolatum</name>
    <dbReference type="NCBI Taxonomy" id="7740"/>
    <lineage>
        <taxon>Eukaryota</taxon>
        <taxon>Metazoa</taxon>
        <taxon>Chordata</taxon>
        <taxon>Cephalochordata</taxon>
        <taxon>Leptocardii</taxon>
        <taxon>Amphioxiformes</taxon>
        <taxon>Branchiostomatidae</taxon>
        <taxon>Branchiostoma</taxon>
    </lineage>
</organism>
<dbReference type="Proteomes" id="UP000838412">
    <property type="component" value="Chromosome 13"/>
</dbReference>
<evidence type="ECO:0000256" key="2">
    <source>
        <dbReference type="ARBA" id="ARBA00004141"/>
    </source>
</evidence>
<keyword evidence="8" id="KW-0408">Iron</keyword>
<dbReference type="PANTHER" id="PTHR45828:SF31">
    <property type="entry name" value="CYTOCHROME B561 DOMAIN-CONTAINING PROTEIN"/>
    <property type="match status" value="1"/>
</dbReference>
<reference evidence="17" key="1">
    <citation type="submission" date="2022-01" db="EMBL/GenBank/DDBJ databases">
        <authorList>
            <person name="Braso-Vives M."/>
        </authorList>
    </citation>
    <scope>NUCLEOTIDE SEQUENCE</scope>
</reference>
<dbReference type="Pfam" id="PF03188">
    <property type="entry name" value="Cytochrom_B561"/>
    <property type="match status" value="1"/>
</dbReference>
<evidence type="ECO:0000256" key="11">
    <source>
        <dbReference type="SAM" id="MobiDB-lite"/>
    </source>
</evidence>
<keyword evidence="18" id="KW-1185">Reference proteome</keyword>
<comment type="cofactor">
    <cofactor evidence="1">
        <name>heme b</name>
        <dbReference type="ChEBI" id="CHEBI:60344"/>
    </cofactor>
</comment>
<feature type="domain" description="Reelin" evidence="16">
    <location>
        <begin position="6"/>
        <end position="183"/>
    </location>
</feature>
<dbReference type="CDD" id="cd08760">
    <property type="entry name" value="Cyt_b561_FRRS1_like"/>
    <property type="match status" value="1"/>
</dbReference>
<dbReference type="PANTHER" id="PTHR45828">
    <property type="entry name" value="CYTOCHROME B561/FERRIC REDUCTASE TRANSMEMBRANE"/>
    <property type="match status" value="1"/>
</dbReference>
<feature type="domain" description="DOMON" evidence="14">
    <location>
        <begin position="215"/>
        <end position="338"/>
    </location>
</feature>
<evidence type="ECO:0000256" key="5">
    <source>
        <dbReference type="ARBA" id="ARBA00022692"/>
    </source>
</evidence>
<dbReference type="OrthoDB" id="6372137at2759"/>
<proteinExistence type="inferred from homology"/>
<feature type="chain" id="PRO_5035469107" evidence="13">
    <location>
        <begin position="20"/>
        <end position="620"/>
    </location>
</feature>
<keyword evidence="5 12" id="KW-0812">Transmembrane</keyword>
<keyword evidence="7 12" id="KW-1133">Transmembrane helix</keyword>
<sequence length="620" mass="67066">MLLLVTMVMLVLSTQEVDGYSTFVPTSQCSSMVPGHGTAGPSNPPYELLVDKQTYNTGEQITVTLQSTGLDTFKGFFIQARLVGQDQPVGTFTTINVNTTETVDCTPGTQNAIGHTKITGSTIEEKTAVSVFWTAPSVAVGDIQFIATVVKEYSTYWVNAVASPIITHPTATQGPTNVPMATEATTPSSSTITTEGCGVTKGCYGVPDGCSPPNCDYLSTWVTDATGENVIIEITGKTDGYVAIGFSHDIVMADDDIYECMRHPDGNIEVFSSYSTGHTKPTREATNSGVSNVEVAFSNGLLSCRFHRAVRQTARAGAGADQYFDLGNSSYHIFLAVGPTQLQSDGSVQISRHISRAYSDQPVDVTSISLVATASAPLIVKLHAGLMMSAWMFTVSIGAVLARFYKPMWPNSTWCGVKIWFAVHRAVMIMTVLLCVAAFVLIFVFKEWTFVKGTNAEIHAIMGIIVTFLAVAQPFMSLVRGGPNEPKRRVFNWFHWAFGTGARIMAIIVMFLGLDFPAMDLPAEATYVLAAWVAWQALSEVILEQETLLKCCCETSKGGVSDQEEEIEMQTRKGASSVDLNPEPKTPNPPNSGFKNGFLAIYLLVLTGFIAAMLTFIILH</sequence>
<dbReference type="InterPro" id="IPR042307">
    <property type="entry name" value="Reeler_sf"/>
</dbReference>
<dbReference type="InterPro" id="IPR005018">
    <property type="entry name" value="DOMON_domain"/>
</dbReference>
<dbReference type="SMART" id="SM00664">
    <property type="entry name" value="DoH"/>
    <property type="match status" value="1"/>
</dbReference>
<comment type="subcellular location">
    <subcellularLocation>
        <location evidence="2">Membrane</location>
        <topology evidence="2">Multi-pass membrane protein</topology>
    </subcellularLocation>
</comment>
<dbReference type="PROSITE" id="PS50939">
    <property type="entry name" value="CYTOCHROME_B561"/>
    <property type="match status" value="1"/>
</dbReference>
<dbReference type="Pfam" id="PF03351">
    <property type="entry name" value="DOMON"/>
    <property type="match status" value="1"/>
</dbReference>
<evidence type="ECO:0000259" key="14">
    <source>
        <dbReference type="PROSITE" id="PS50836"/>
    </source>
</evidence>
<gene>
    <name evidence="17" type="primary">FRRS1</name>
    <name evidence="17" type="ORF">BLAG_LOCUS6108</name>
</gene>